<organism evidence="1 2">
    <name type="scientific">Saponaria officinalis</name>
    <name type="common">Common soapwort</name>
    <name type="synonym">Lychnis saponaria</name>
    <dbReference type="NCBI Taxonomy" id="3572"/>
    <lineage>
        <taxon>Eukaryota</taxon>
        <taxon>Viridiplantae</taxon>
        <taxon>Streptophyta</taxon>
        <taxon>Embryophyta</taxon>
        <taxon>Tracheophyta</taxon>
        <taxon>Spermatophyta</taxon>
        <taxon>Magnoliopsida</taxon>
        <taxon>eudicotyledons</taxon>
        <taxon>Gunneridae</taxon>
        <taxon>Pentapetalae</taxon>
        <taxon>Caryophyllales</taxon>
        <taxon>Caryophyllaceae</taxon>
        <taxon>Caryophylleae</taxon>
        <taxon>Saponaria</taxon>
    </lineage>
</organism>
<dbReference type="Proteomes" id="UP001443914">
    <property type="component" value="Unassembled WGS sequence"/>
</dbReference>
<comment type="caution">
    <text evidence="1">The sequence shown here is derived from an EMBL/GenBank/DDBJ whole genome shotgun (WGS) entry which is preliminary data.</text>
</comment>
<dbReference type="AlphaFoldDB" id="A0AAW1JKD3"/>
<reference evidence="1" key="1">
    <citation type="submission" date="2024-03" db="EMBL/GenBank/DDBJ databases">
        <title>WGS assembly of Saponaria officinalis var. Norfolk2.</title>
        <authorList>
            <person name="Jenkins J."/>
            <person name="Shu S."/>
            <person name="Grimwood J."/>
            <person name="Barry K."/>
            <person name="Goodstein D."/>
            <person name="Schmutz J."/>
            <person name="Leebens-Mack J."/>
            <person name="Osbourn A."/>
        </authorList>
    </citation>
    <scope>NUCLEOTIDE SEQUENCE [LARGE SCALE GENOMIC DNA]</scope>
    <source>
        <strain evidence="1">JIC</strain>
    </source>
</reference>
<gene>
    <name evidence="1" type="ORF">RND81_07G045300</name>
</gene>
<keyword evidence="2" id="KW-1185">Reference proteome</keyword>
<dbReference type="EMBL" id="JBDFQZ010000007">
    <property type="protein sequence ID" value="KAK9705287.1"/>
    <property type="molecule type" value="Genomic_DNA"/>
</dbReference>
<sequence>MSYATNQKSRSQKHHGRQTAFQHIQIPPHNIYEIPAYGILTYTNTSTQHLNIYKITAHSYHQYYVVQSSIRFNISMKIPLHRSDKTVRKKKYSPLLWQTPRQYSYLFSS</sequence>
<proteinExistence type="predicted"/>
<accession>A0AAW1JKD3</accession>
<protein>
    <submittedName>
        <fullName evidence="1">Uncharacterized protein</fullName>
    </submittedName>
</protein>
<evidence type="ECO:0000313" key="1">
    <source>
        <dbReference type="EMBL" id="KAK9705287.1"/>
    </source>
</evidence>
<name>A0AAW1JKD3_SAPOF</name>
<evidence type="ECO:0000313" key="2">
    <source>
        <dbReference type="Proteomes" id="UP001443914"/>
    </source>
</evidence>